<evidence type="ECO:0000256" key="2">
    <source>
        <dbReference type="ARBA" id="ARBA00022801"/>
    </source>
</evidence>
<feature type="compositionally biased region" description="Basic and acidic residues" evidence="4">
    <location>
        <begin position="185"/>
        <end position="200"/>
    </location>
</feature>
<dbReference type="PROSITE" id="PS00138">
    <property type="entry name" value="SUBTILASE_SER"/>
    <property type="match status" value="1"/>
</dbReference>
<name>A0A2A9MF41_BESBE</name>
<dbReference type="Pfam" id="PF13516">
    <property type="entry name" value="LRR_6"/>
    <property type="match status" value="1"/>
</dbReference>
<evidence type="ECO:0008006" key="7">
    <source>
        <dbReference type="Google" id="ProtNLM"/>
    </source>
</evidence>
<dbReference type="KEGG" id="bbes:BESB_074350"/>
<feature type="region of interest" description="Disordered" evidence="4">
    <location>
        <begin position="542"/>
        <end position="736"/>
    </location>
</feature>
<protein>
    <recommendedName>
        <fullName evidence="7">Leucine rich repeat protein</fullName>
    </recommendedName>
</protein>
<evidence type="ECO:0000256" key="4">
    <source>
        <dbReference type="SAM" id="MobiDB-lite"/>
    </source>
</evidence>
<dbReference type="GeneID" id="40312361"/>
<dbReference type="GO" id="GO:0008236">
    <property type="term" value="F:serine-type peptidase activity"/>
    <property type="evidence" value="ECO:0007669"/>
    <property type="project" value="UniProtKB-KW"/>
</dbReference>
<dbReference type="GO" id="GO:0006508">
    <property type="term" value="P:proteolysis"/>
    <property type="evidence" value="ECO:0007669"/>
    <property type="project" value="UniProtKB-KW"/>
</dbReference>
<keyword evidence="6" id="KW-1185">Reference proteome</keyword>
<keyword evidence="2" id="KW-0378">Hydrolase</keyword>
<dbReference type="STRING" id="94643.A0A2A9MF41"/>
<evidence type="ECO:0000313" key="5">
    <source>
        <dbReference type="EMBL" id="PFH34283.1"/>
    </source>
</evidence>
<feature type="compositionally biased region" description="Low complexity" evidence="4">
    <location>
        <begin position="572"/>
        <end position="582"/>
    </location>
</feature>
<feature type="compositionally biased region" description="Gly residues" evidence="4">
    <location>
        <begin position="1708"/>
        <end position="1722"/>
    </location>
</feature>
<feature type="compositionally biased region" description="Gly residues" evidence="4">
    <location>
        <begin position="1443"/>
        <end position="1452"/>
    </location>
</feature>
<feature type="region of interest" description="Disordered" evidence="4">
    <location>
        <begin position="1166"/>
        <end position="1205"/>
    </location>
</feature>
<feature type="compositionally biased region" description="Basic and acidic residues" evidence="4">
    <location>
        <begin position="1228"/>
        <end position="1237"/>
    </location>
</feature>
<feature type="compositionally biased region" description="Low complexity" evidence="4">
    <location>
        <begin position="163"/>
        <end position="175"/>
    </location>
</feature>
<feature type="region of interest" description="Disordered" evidence="4">
    <location>
        <begin position="1222"/>
        <end position="1296"/>
    </location>
</feature>
<evidence type="ECO:0000313" key="6">
    <source>
        <dbReference type="Proteomes" id="UP000224006"/>
    </source>
</evidence>
<feature type="compositionally biased region" description="Low complexity" evidence="4">
    <location>
        <begin position="1749"/>
        <end position="1762"/>
    </location>
</feature>
<dbReference type="VEuPathDB" id="ToxoDB:BESB_074350"/>
<dbReference type="SMART" id="SM00368">
    <property type="entry name" value="LRR_RI"/>
    <property type="match status" value="2"/>
</dbReference>
<feature type="region of interest" description="Disordered" evidence="4">
    <location>
        <begin position="1441"/>
        <end position="1498"/>
    </location>
</feature>
<feature type="compositionally biased region" description="Low complexity" evidence="4">
    <location>
        <begin position="1360"/>
        <end position="1371"/>
    </location>
</feature>
<comment type="caution">
    <text evidence="5">The sequence shown here is derived from an EMBL/GenBank/DDBJ whole genome shotgun (WGS) entry which is preliminary data.</text>
</comment>
<feature type="region of interest" description="Disordered" evidence="4">
    <location>
        <begin position="1385"/>
        <end position="1406"/>
    </location>
</feature>
<feature type="region of interest" description="Disordered" evidence="4">
    <location>
        <begin position="1342"/>
        <end position="1371"/>
    </location>
</feature>
<dbReference type="Proteomes" id="UP000224006">
    <property type="component" value="Unassembled WGS sequence"/>
</dbReference>
<feature type="compositionally biased region" description="Basic and acidic residues" evidence="4">
    <location>
        <begin position="643"/>
        <end position="653"/>
    </location>
</feature>
<dbReference type="RefSeq" id="XP_029218292.1">
    <property type="nucleotide sequence ID" value="XM_029365808.1"/>
</dbReference>
<gene>
    <name evidence="5" type="ORF">BESB_074350</name>
</gene>
<accession>A0A2A9MF41</accession>
<dbReference type="OrthoDB" id="431154at2759"/>
<feature type="region of interest" description="Disordered" evidence="4">
    <location>
        <begin position="1702"/>
        <end position="1939"/>
    </location>
</feature>
<keyword evidence="3" id="KW-0720">Serine protease</keyword>
<dbReference type="SUPFAM" id="SSF52047">
    <property type="entry name" value="RNI-like"/>
    <property type="match status" value="1"/>
</dbReference>
<dbReference type="InterPro" id="IPR001611">
    <property type="entry name" value="Leu-rich_rpt"/>
</dbReference>
<proteinExistence type="predicted"/>
<evidence type="ECO:0000256" key="1">
    <source>
        <dbReference type="ARBA" id="ARBA00022670"/>
    </source>
</evidence>
<keyword evidence="1" id="KW-0645">Protease</keyword>
<reference evidence="5 6" key="1">
    <citation type="submission" date="2017-09" db="EMBL/GenBank/DDBJ databases">
        <title>Genome sequencing of Besnoitia besnoiti strain Bb-Ger1.</title>
        <authorList>
            <person name="Schares G."/>
            <person name="Venepally P."/>
            <person name="Lorenzi H.A."/>
        </authorList>
    </citation>
    <scope>NUCLEOTIDE SEQUENCE [LARGE SCALE GENOMIC DNA]</scope>
    <source>
        <strain evidence="5 6">Bb-Ger1</strain>
    </source>
</reference>
<evidence type="ECO:0000256" key="3">
    <source>
        <dbReference type="ARBA" id="ARBA00022825"/>
    </source>
</evidence>
<dbReference type="Gene3D" id="3.80.10.10">
    <property type="entry name" value="Ribonuclease Inhibitor"/>
    <property type="match status" value="1"/>
</dbReference>
<organism evidence="5 6">
    <name type="scientific">Besnoitia besnoiti</name>
    <name type="common">Apicomplexan protozoan</name>
    <dbReference type="NCBI Taxonomy" id="94643"/>
    <lineage>
        <taxon>Eukaryota</taxon>
        <taxon>Sar</taxon>
        <taxon>Alveolata</taxon>
        <taxon>Apicomplexa</taxon>
        <taxon>Conoidasida</taxon>
        <taxon>Coccidia</taxon>
        <taxon>Eucoccidiorida</taxon>
        <taxon>Eimeriorina</taxon>
        <taxon>Sarcocystidae</taxon>
        <taxon>Besnoitia</taxon>
    </lineage>
</organism>
<dbReference type="InterPro" id="IPR023828">
    <property type="entry name" value="Peptidase_S8_Ser-AS"/>
</dbReference>
<feature type="compositionally biased region" description="Basic and acidic residues" evidence="4">
    <location>
        <begin position="976"/>
        <end position="991"/>
    </location>
</feature>
<dbReference type="EMBL" id="NWUJ01000007">
    <property type="protein sequence ID" value="PFH34283.1"/>
    <property type="molecule type" value="Genomic_DNA"/>
</dbReference>
<dbReference type="InterPro" id="IPR032675">
    <property type="entry name" value="LRR_dom_sf"/>
</dbReference>
<sequence length="1939" mass="196342">MSPPFAVDDRGRGASRNSGPTSSLAGFAPPSFSASSSASYPSSSGSSLGSSMSSNPHCPLPAPSVLFGRHSRFSSALRFDRSSLNGAAGLAGGDGGRSRVAPGVSPTQQHACMYVSLQRKGLRDSDIRDFVQWLSASLQQQLRQLSVGRGEPLLPGGAGGAAPGVSASAPAVSGGAVPGAGGLSKGDRGAGDTEGNDKGGEGAAAAGVASEPVSPFLFTCCLDVSENFITADGLSHLLGFFQAHPSSFRLTKLKLYKNRLGDAGARVLAAYIQSSPLLSSASQSTASGPSTSSSSLRATRSVGIATASRQGKLGAGGGAPSAPLLPPPALEELHLSHCDITAKGCLCLLDAVAAVADDKGRYLYPRYDAMRRSLVPLWLRLEYNHIQDPLSLLKQWTANLKDKRPAPAGSGAPATACGGIFLSFACFAEKLPLSSGGGRSGAAAGVASGSGDGSGAYFHCTPARCCRATATFAPIFHVYMITHQSNGSAPSSNPAAGAAASALASGGNGVAEGSAAAGGKQAGGGGGGPAAALPALIGAHPSAAHLPPRATAGDAHGLQQGRRRSLGGGQGAAPPSAASTAPQGGGSSGGGATGSSQQTSRRGSSGGKKQSQVQQRGRARSSSGGKDARAGVPGAPGSSKLHACRDSSGEGRKGSAAAAWDGGRGEGEEDTDREREAKGGQGPGSCHAPSTGGAKRADAEAEERRDSARAAARRDRRDVSRSSSQKGGDPNGERLASQRAFLEKEKARGSGGGREASPLGLGVEIDKAEVGRCLPLYIFLDASAVLQMAELKDSGAGSCRSSSLFLSFPSLKTLCKENLIVHRGRNTVSATSGGGYGPTSGAGGAFPDSPESDLTLLLVVDAVQQELLGMSRGSFLDSSESSSLGGASGGGRQGIDALEQLHSLATDFCLVEYVGCVQRPQPTPPAAAWARLDELSRQGSGGARRGGGDEGQGDVAGRPGADLDGQRRGRQSGRRGGREASERSEDGRDRSANVSFLLEEDDREEGNDFACLTPNEVMAGQRDAKLSVHTLKTIDYALLWKAHLEEVCLHVDPERDTSDLMFFVTANPSVDAYIRQVAPRGRAKDAGRGGMPSLDKAEGGASHVFLPCILLQDFSLAVESHIESRDFAVRRPPTGLNEDGSAWRPPPLTAADFRLAGMSSLRKETESRRLDYLPPRGASRPAPFGDRGSDGLPASFLGSQRAAGGGPLNECEVGCERSPCVGFPPLSDRTRERRHSNVDPGGEEGMRDGGSVRRGASGGEARRQAGVSSPRLGGGFMSLDESGGLSRHGRGGEDDAYPTFLPPLIGTGFTNEAFLRDSSGSGERLLADTVFGTSLSAPHASASAANRTCGGPMGGGRGSSGSLSSPPPALAALLNSGRRSTAGGVLLGESGAAPDAEGGPFAGSRHGLCNKVMTVAELEEMQLKMRRQQAEAEAAASLDRFVGGPGARGALGRGVEEDNSRSAAGGSEGTQKSPFLLASGGAGGHASTPPDENASGLFGVVPQNLGHGRTEATGGRGGNGSFDAGDSAGSLAAMLPLLHRTGRGGAMDRGLGEESSAGAEEEFLLRQCGSGGSREELLQPHGRHANTRMSGAGLTEVEIKCELIDAIAIVQELSSRVRLLCENSGGHGGGSHGSGAGGGAGDALMKEDLLRRAQDCVTRWRQLLLVANKRQQLQEQAEQQHMLPVGRGADQLSLAPDWQLAASSGAPAHGGLGGGMGPGPASGRGDRSASEGTQQGLPSEAGAGGGGPAVVLPPLQMQQQPHPQHRGAPPSLPPSRCWVSTGNTDVAGHHASPSLHHPWRGQPDLAGPPSLFSQQSHPWGSGGEASNVRGTGGGGRGPNGAAQGEDPRMMGLHPSLQPWRPGGDRGCGSERSGTEDDGALQQGGPHPSALPRSLLPLQRPGPGMQGGIPPGVAGAGPGGSGPAGGCPPGPGGAGGPRGL</sequence>
<feature type="compositionally biased region" description="Basic and acidic residues" evidence="4">
    <location>
        <begin position="695"/>
        <end position="720"/>
    </location>
</feature>
<feature type="compositionally biased region" description="Low complexity" evidence="4">
    <location>
        <begin position="594"/>
        <end position="616"/>
    </location>
</feature>
<feature type="compositionally biased region" description="Low complexity" evidence="4">
    <location>
        <begin position="22"/>
        <end position="54"/>
    </location>
</feature>
<feature type="region of interest" description="Disordered" evidence="4">
    <location>
        <begin position="937"/>
        <end position="1001"/>
    </location>
</feature>
<feature type="compositionally biased region" description="Gly residues" evidence="4">
    <location>
        <begin position="583"/>
        <end position="593"/>
    </location>
</feature>
<feature type="compositionally biased region" description="Gly residues" evidence="4">
    <location>
        <begin position="1903"/>
        <end position="1924"/>
    </location>
</feature>
<feature type="region of interest" description="Disordered" evidence="4">
    <location>
        <begin position="157"/>
        <end position="205"/>
    </location>
</feature>
<feature type="region of interest" description="Disordered" evidence="4">
    <location>
        <begin position="1"/>
        <end position="55"/>
    </location>
</feature>